<dbReference type="STRING" id="1379270.GEMMAAP_00105"/>
<dbReference type="Proteomes" id="UP000076404">
    <property type="component" value="Chromosome"/>
</dbReference>
<reference evidence="8 9" key="2">
    <citation type="journal article" date="2016" name="Environ. Microbiol. Rep.">
        <title>Metagenomic evidence for the presence of phototrophic Gemmatimonadetes bacteria in diverse environments.</title>
        <authorList>
            <person name="Zeng Y."/>
            <person name="Baumbach J."/>
            <person name="Barbosa E.G."/>
            <person name="Azevedo V."/>
            <person name="Zhang C."/>
            <person name="Koblizek M."/>
        </authorList>
    </citation>
    <scope>NUCLEOTIDE SEQUENCE [LARGE SCALE GENOMIC DNA]</scope>
    <source>
        <strain evidence="8 9">AP64</strain>
    </source>
</reference>
<dbReference type="EMBL" id="CP011454">
    <property type="protein sequence ID" value="AMW06424.1"/>
    <property type="molecule type" value="Genomic_DNA"/>
</dbReference>
<evidence type="ECO:0008006" key="10">
    <source>
        <dbReference type="Google" id="ProtNLM"/>
    </source>
</evidence>
<feature type="domain" description="Metalloprotease TldD/E N-terminal" evidence="5">
    <location>
        <begin position="44"/>
        <end position="108"/>
    </location>
</feature>
<feature type="domain" description="Metalloprotease TldD/E C-terminal" evidence="6">
    <location>
        <begin position="257"/>
        <end position="513"/>
    </location>
</feature>
<evidence type="ECO:0000256" key="3">
    <source>
        <dbReference type="ARBA" id="ARBA00022801"/>
    </source>
</evidence>
<dbReference type="InterPro" id="IPR045570">
    <property type="entry name" value="Metalloprtase-TldD/E_cen_dom"/>
</dbReference>
<evidence type="ECO:0000313" key="8">
    <source>
        <dbReference type="EMBL" id="AMW06424.1"/>
    </source>
</evidence>
<evidence type="ECO:0000313" key="9">
    <source>
        <dbReference type="Proteomes" id="UP000076404"/>
    </source>
</evidence>
<feature type="domain" description="Metalloprotease TldD/E central" evidence="7">
    <location>
        <begin position="139"/>
        <end position="248"/>
    </location>
</feature>
<reference evidence="8 9" key="1">
    <citation type="journal article" date="2014" name="Proc. Natl. Acad. Sci. U.S.A.">
        <title>Functional type 2 photosynthetic reaction centers found in the rare bacterial phylum Gemmatimonadetes.</title>
        <authorList>
            <person name="Zeng Y."/>
            <person name="Feng F."/>
            <person name="Medova H."/>
            <person name="Dean J."/>
            <person name="Koblizek M."/>
        </authorList>
    </citation>
    <scope>NUCLEOTIDE SEQUENCE [LARGE SCALE GENOMIC DNA]</scope>
    <source>
        <strain evidence="8 9">AP64</strain>
    </source>
</reference>
<dbReference type="Pfam" id="PF19290">
    <property type="entry name" value="PmbA_TldD_2nd"/>
    <property type="match status" value="1"/>
</dbReference>
<dbReference type="InterPro" id="IPR045569">
    <property type="entry name" value="Metalloprtase-TldD/E_C"/>
</dbReference>
<dbReference type="FunFam" id="3.30.2290.10:FF:000003">
    <property type="entry name" value="Zinc-dependent protease, TldD/PmbA family"/>
    <property type="match status" value="1"/>
</dbReference>
<dbReference type="InterPro" id="IPR035068">
    <property type="entry name" value="TldD/PmbA_N"/>
</dbReference>
<keyword evidence="9" id="KW-1185">Reference proteome</keyword>
<dbReference type="AlphaFoldDB" id="A0A143BPQ5"/>
<accession>A0A143BPQ5</accession>
<dbReference type="InterPro" id="IPR002510">
    <property type="entry name" value="Metalloprtase-TldD/E_N"/>
</dbReference>
<evidence type="ECO:0000256" key="4">
    <source>
        <dbReference type="ARBA" id="ARBA00023049"/>
    </source>
</evidence>
<evidence type="ECO:0000256" key="1">
    <source>
        <dbReference type="ARBA" id="ARBA00005836"/>
    </source>
</evidence>
<dbReference type="InterPro" id="IPR036059">
    <property type="entry name" value="TldD/PmbA_sf"/>
</dbReference>
<dbReference type="Gene3D" id="3.30.2290.10">
    <property type="entry name" value="PmbA/TldD superfamily"/>
    <property type="match status" value="1"/>
</dbReference>
<organism evidence="8 9">
    <name type="scientific">Gemmatimonas phototrophica</name>
    <dbReference type="NCBI Taxonomy" id="1379270"/>
    <lineage>
        <taxon>Bacteria</taxon>
        <taxon>Pseudomonadati</taxon>
        <taxon>Gemmatimonadota</taxon>
        <taxon>Gemmatimonadia</taxon>
        <taxon>Gemmatimonadales</taxon>
        <taxon>Gemmatimonadaceae</taxon>
        <taxon>Gemmatimonas</taxon>
    </lineage>
</organism>
<keyword evidence="2" id="KW-0645">Protease</keyword>
<dbReference type="Pfam" id="PF01523">
    <property type="entry name" value="PmbA_TldD_1st"/>
    <property type="match status" value="1"/>
</dbReference>
<dbReference type="GO" id="GO:0006508">
    <property type="term" value="P:proteolysis"/>
    <property type="evidence" value="ECO:0007669"/>
    <property type="project" value="UniProtKB-KW"/>
</dbReference>
<gene>
    <name evidence="8" type="ORF">GEMMAAP_00105</name>
</gene>
<dbReference type="GO" id="GO:0008237">
    <property type="term" value="F:metallopeptidase activity"/>
    <property type="evidence" value="ECO:0007669"/>
    <property type="project" value="UniProtKB-KW"/>
</dbReference>
<evidence type="ECO:0000259" key="6">
    <source>
        <dbReference type="Pfam" id="PF19289"/>
    </source>
</evidence>
<dbReference type="KEGG" id="gph:GEMMAAP_00105"/>
<protein>
    <recommendedName>
        <fullName evidence="10">TldD protein</fullName>
    </recommendedName>
</protein>
<evidence type="ECO:0000259" key="7">
    <source>
        <dbReference type="Pfam" id="PF19290"/>
    </source>
</evidence>
<evidence type="ECO:0000259" key="5">
    <source>
        <dbReference type="Pfam" id="PF01523"/>
    </source>
</evidence>
<dbReference type="Pfam" id="PF19289">
    <property type="entry name" value="PmbA_TldD_3rd"/>
    <property type="match status" value="1"/>
</dbReference>
<dbReference type="SUPFAM" id="SSF111283">
    <property type="entry name" value="Putative modulator of DNA gyrase, PmbA/TldD"/>
    <property type="match status" value="1"/>
</dbReference>
<evidence type="ECO:0000256" key="2">
    <source>
        <dbReference type="ARBA" id="ARBA00022670"/>
    </source>
</evidence>
<dbReference type="PANTHER" id="PTHR30624">
    <property type="entry name" value="UNCHARACTERIZED PROTEIN TLDD AND PMBA"/>
    <property type="match status" value="1"/>
</dbReference>
<keyword evidence="3" id="KW-0378">Hydrolase</keyword>
<keyword evidence="4" id="KW-0482">Metalloprotease</keyword>
<sequence>MPRLLSAAPAPDAKALEAFTDIANVRALMDAALNAAKMAGATYADVRCSRQRQNFVFTREQQIQQVVDTDTVGIGVRALVDGTWGFAATRILTTDGAAAAAREAVAIAKASKIARANPIEWLPAPVVKDGVWKGAFTQDPFDIPVEQKADLLLKANAGALKAKNVKYVFSGFFFVKDERNYANTDGTVTKQDVVRSWPTMQITAVSADFTDFQNRSNMVAPMARGWEYILQSDLVGNAQKWGEEAAAKLTGKPVEQGRYDLVLDPQNLWLTIHESIGHPTELDRAMGYEANYAGTSFVAPPDKMLGSLKYGPSIMNIQGDRSQEGGLSTIGWDDDGVKPDEFLIVKNGMFNDYQTTREQAPWLRWWYDKSGAPVRSHGCSYAQGWDNVQFQRMPNVSLMPGEKDLSQDDLIAATDRGILIQGDGSFSIDQQRFNAQFGGQLYHEIKGGKVVGVLKDVAYQIRTPDFWNSMDMIGGKRSYQLGGSFFDGKGQPPQVNAVSHGSPPARFRNVNVINTGRTA</sequence>
<dbReference type="InterPro" id="IPR051463">
    <property type="entry name" value="Peptidase_U62_metallo"/>
</dbReference>
<dbReference type="PANTHER" id="PTHR30624:SF10">
    <property type="entry name" value="CONSERVED PROTEIN"/>
    <property type="match status" value="1"/>
</dbReference>
<name>A0A143BPQ5_9BACT</name>
<comment type="similarity">
    <text evidence="1">Belongs to the peptidase U62 family.</text>
</comment>
<dbReference type="eggNOG" id="COG0312">
    <property type="taxonomic scope" value="Bacteria"/>
</dbReference>
<proteinExistence type="inferred from homology"/>
<dbReference type="GO" id="GO:0005829">
    <property type="term" value="C:cytosol"/>
    <property type="evidence" value="ECO:0007669"/>
    <property type="project" value="TreeGrafter"/>
</dbReference>